<evidence type="ECO:0000256" key="2">
    <source>
        <dbReference type="ARBA" id="ARBA00022692"/>
    </source>
</evidence>
<dbReference type="STRING" id="81972.D7KF07"/>
<evidence type="ECO:0000256" key="4">
    <source>
        <dbReference type="ARBA" id="ARBA00023136"/>
    </source>
</evidence>
<evidence type="ECO:0000313" key="7">
    <source>
        <dbReference type="EMBL" id="EFH70467.1"/>
    </source>
</evidence>
<evidence type="ECO:0000259" key="6">
    <source>
        <dbReference type="Pfam" id="PF03798"/>
    </source>
</evidence>
<feature type="transmembrane region" description="Helical" evidence="5">
    <location>
        <begin position="35"/>
        <end position="54"/>
    </location>
</feature>
<evidence type="ECO:0000313" key="8">
    <source>
        <dbReference type="Proteomes" id="UP000008694"/>
    </source>
</evidence>
<keyword evidence="8" id="KW-1185">Reference proteome</keyword>
<sequence length="170" mass="19742">MESVSVILKLRLRLGISKPLSTLPWDSSSFRGYSSIYSSFLLAFWLLSTGSSPLKSNDATRVKIMKCKESLWKLLYYAGCEFFVLEFVDPEPWFGDIKLYFDGWPNQELKSSLEFFYMCQCGFYVYSVAALLEWETRRKDFAVMMSHHIVTIILISSSYLVEPFLGFLRP</sequence>
<keyword evidence="3 5" id="KW-1133">Transmembrane helix</keyword>
<dbReference type="HOGENOM" id="CLU_1572783_0_0_1"/>
<dbReference type="GO" id="GO:0046513">
    <property type="term" value="P:ceramide biosynthetic process"/>
    <property type="evidence" value="ECO:0007669"/>
    <property type="project" value="InterPro"/>
</dbReference>
<reference evidence="8" key="1">
    <citation type="journal article" date="2011" name="Nat. Genet.">
        <title>The Arabidopsis lyrata genome sequence and the basis of rapid genome size change.</title>
        <authorList>
            <person name="Hu T.T."/>
            <person name="Pattyn P."/>
            <person name="Bakker E.G."/>
            <person name="Cao J."/>
            <person name="Cheng J.-F."/>
            <person name="Clark R.M."/>
            <person name="Fahlgren N."/>
            <person name="Fawcett J.A."/>
            <person name="Grimwood J."/>
            <person name="Gundlach H."/>
            <person name="Haberer G."/>
            <person name="Hollister J.D."/>
            <person name="Ossowski S."/>
            <person name="Ottilar R.P."/>
            <person name="Salamov A.A."/>
            <person name="Schneeberger K."/>
            <person name="Spannagl M."/>
            <person name="Wang X."/>
            <person name="Yang L."/>
            <person name="Nasrallah M.E."/>
            <person name="Bergelson J."/>
            <person name="Carrington J.C."/>
            <person name="Gaut B.S."/>
            <person name="Schmutz J."/>
            <person name="Mayer K.F.X."/>
            <person name="Van de Peer Y."/>
            <person name="Grigoriev I.V."/>
            <person name="Nordborg M."/>
            <person name="Weigel D."/>
            <person name="Guo Y.-L."/>
        </authorList>
    </citation>
    <scope>NUCLEOTIDE SEQUENCE [LARGE SCALE GENOMIC DNA]</scope>
    <source>
        <strain evidence="8">cv. MN47</strain>
    </source>
</reference>
<evidence type="ECO:0000256" key="3">
    <source>
        <dbReference type="ARBA" id="ARBA00022989"/>
    </source>
</evidence>
<protein>
    <recommendedName>
        <fullName evidence="6">TLC domain-containing protein</fullName>
    </recommendedName>
</protein>
<gene>
    <name evidence="7" type="ORF">ARALYDRAFT_891879</name>
</gene>
<keyword evidence="4 5" id="KW-0472">Membrane</keyword>
<dbReference type="GO" id="GO:0005789">
    <property type="term" value="C:endoplasmic reticulum membrane"/>
    <property type="evidence" value="ECO:0007669"/>
    <property type="project" value="UniProtKB-SubCell"/>
</dbReference>
<dbReference type="Pfam" id="PF03798">
    <property type="entry name" value="TRAM_LAG1_CLN8"/>
    <property type="match status" value="1"/>
</dbReference>
<dbReference type="EMBL" id="GL348713">
    <property type="protein sequence ID" value="EFH70467.1"/>
    <property type="molecule type" value="Genomic_DNA"/>
</dbReference>
<dbReference type="InterPro" id="IPR016439">
    <property type="entry name" value="Lag1/Lac1-like"/>
</dbReference>
<proteinExistence type="predicted"/>
<accession>D7KF07</accession>
<dbReference type="Gramene" id="scaffold_104673.1">
    <property type="protein sequence ID" value="scaffold_104673.1"/>
    <property type="gene ID" value="scaffold_104673.1"/>
</dbReference>
<feature type="domain" description="TLC" evidence="6">
    <location>
        <begin position="66"/>
        <end position="162"/>
    </location>
</feature>
<dbReference type="GO" id="GO:0050291">
    <property type="term" value="F:sphingosine N-acyltransferase activity"/>
    <property type="evidence" value="ECO:0007669"/>
    <property type="project" value="InterPro"/>
</dbReference>
<keyword evidence="2 5" id="KW-0812">Transmembrane</keyword>
<dbReference type="Proteomes" id="UP000008694">
    <property type="component" value="Unassembled WGS sequence"/>
</dbReference>
<evidence type="ECO:0000256" key="5">
    <source>
        <dbReference type="SAM" id="Phobius"/>
    </source>
</evidence>
<comment type="subcellular location">
    <subcellularLocation>
        <location evidence="1">Endoplasmic reticulum membrane</location>
        <topology evidence="1">Multi-pass membrane protein</topology>
    </subcellularLocation>
</comment>
<dbReference type="InterPro" id="IPR006634">
    <property type="entry name" value="TLC-dom"/>
</dbReference>
<dbReference type="AlphaFoldDB" id="D7KF07"/>
<dbReference type="eggNOG" id="KOG1607">
    <property type="taxonomic scope" value="Eukaryota"/>
</dbReference>
<dbReference type="PANTHER" id="PTHR12560">
    <property type="entry name" value="LONGEVITY ASSURANCE FACTOR 1 LAG1"/>
    <property type="match status" value="1"/>
</dbReference>
<evidence type="ECO:0000256" key="1">
    <source>
        <dbReference type="ARBA" id="ARBA00004477"/>
    </source>
</evidence>
<name>D7KF07_ARALL</name>
<organism evidence="8">
    <name type="scientific">Arabidopsis lyrata subsp. lyrata</name>
    <name type="common">Lyre-leaved rock-cress</name>
    <dbReference type="NCBI Taxonomy" id="81972"/>
    <lineage>
        <taxon>Eukaryota</taxon>
        <taxon>Viridiplantae</taxon>
        <taxon>Streptophyta</taxon>
        <taxon>Embryophyta</taxon>
        <taxon>Tracheophyta</taxon>
        <taxon>Spermatophyta</taxon>
        <taxon>Magnoliopsida</taxon>
        <taxon>eudicotyledons</taxon>
        <taxon>Gunneridae</taxon>
        <taxon>Pentapetalae</taxon>
        <taxon>rosids</taxon>
        <taxon>malvids</taxon>
        <taxon>Brassicales</taxon>
        <taxon>Brassicaceae</taxon>
        <taxon>Camelineae</taxon>
        <taxon>Arabidopsis</taxon>
    </lineage>
</organism>
<dbReference type="PANTHER" id="PTHR12560:SF0">
    <property type="entry name" value="LD18904P"/>
    <property type="match status" value="1"/>
</dbReference>
<feature type="transmembrane region" description="Helical" evidence="5">
    <location>
        <begin position="141"/>
        <end position="161"/>
    </location>
</feature>